<sequence>MRPSLSTIRQRSLSRSLTTTSAAKQPLSAAAASLDTIPVELSESITIPRIADIFDVSPRLGDAGRELSRQGQMASKPKVVSARRHEATASTASPFSLPAPVFFDGPARPPGASPVWPRYISSSSSPHRHSSSILSSISMGEPSIEVFDGPSRITRYQHPKTPGRKQKGVSLSTLAIGAATAVGGAVMLGTDQ</sequence>
<organism evidence="2 3">
    <name type="scientific">Moniliophthora roreri</name>
    <name type="common">Frosty pod rot fungus</name>
    <name type="synonym">Monilia roreri</name>
    <dbReference type="NCBI Taxonomy" id="221103"/>
    <lineage>
        <taxon>Eukaryota</taxon>
        <taxon>Fungi</taxon>
        <taxon>Dikarya</taxon>
        <taxon>Basidiomycota</taxon>
        <taxon>Agaricomycotina</taxon>
        <taxon>Agaricomycetes</taxon>
        <taxon>Agaricomycetidae</taxon>
        <taxon>Agaricales</taxon>
        <taxon>Marasmiineae</taxon>
        <taxon>Marasmiaceae</taxon>
        <taxon>Moniliophthora</taxon>
    </lineage>
</organism>
<accession>A0A0W0G8T4</accession>
<keyword evidence="1" id="KW-1133">Transmembrane helix</keyword>
<dbReference type="AlphaFoldDB" id="A0A0W0G8T4"/>
<reference evidence="2 3" key="1">
    <citation type="submission" date="2015-12" db="EMBL/GenBank/DDBJ databases">
        <title>Draft genome sequence of Moniliophthora roreri, the causal agent of frosty pod rot of cacao.</title>
        <authorList>
            <person name="Aime M.C."/>
            <person name="Diaz-Valderrama J.R."/>
            <person name="Kijpornyongpan T."/>
            <person name="Phillips-Mora W."/>
        </authorList>
    </citation>
    <scope>NUCLEOTIDE SEQUENCE [LARGE SCALE GENOMIC DNA]</scope>
    <source>
        <strain evidence="2 3">MCA 2952</strain>
    </source>
</reference>
<proteinExistence type="predicted"/>
<evidence type="ECO:0000313" key="2">
    <source>
        <dbReference type="EMBL" id="KTB44885.1"/>
    </source>
</evidence>
<protein>
    <submittedName>
        <fullName evidence="2">Uncharacterized protein</fullName>
    </submittedName>
</protein>
<gene>
    <name evidence="2" type="ORF">WG66_2546</name>
</gene>
<feature type="transmembrane region" description="Helical" evidence="1">
    <location>
        <begin position="169"/>
        <end position="189"/>
    </location>
</feature>
<dbReference type="EMBL" id="LATX01000831">
    <property type="protein sequence ID" value="KTB44885.1"/>
    <property type="molecule type" value="Genomic_DNA"/>
</dbReference>
<evidence type="ECO:0000313" key="3">
    <source>
        <dbReference type="Proteomes" id="UP000054988"/>
    </source>
</evidence>
<comment type="caution">
    <text evidence="2">The sequence shown here is derived from an EMBL/GenBank/DDBJ whole genome shotgun (WGS) entry which is preliminary data.</text>
</comment>
<name>A0A0W0G8T4_MONRR</name>
<evidence type="ECO:0000256" key="1">
    <source>
        <dbReference type="SAM" id="Phobius"/>
    </source>
</evidence>
<keyword evidence="1" id="KW-0812">Transmembrane</keyword>
<keyword evidence="1" id="KW-0472">Membrane</keyword>
<dbReference type="Proteomes" id="UP000054988">
    <property type="component" value="Unassembled WGS sequence"/>
</dbReference>